<reference evidence="3 4" key="1">
    <citation type="submission" date="2014-07" db="EMBL/GenBank/DDBJ databases">
        <title>Methanogenic archaea and the global carbon cycle.</title>
        <authorList>
            <person name="Henriksen J.R."/>
            <person name="Luke J."/>
            <person name="Reinhart S."/>
            <person name="Benedict M.N."/>
            <person name="Youngblut N.D."/>
            <person name="Metcalf M.E."/>
            <person name="Whitaker R.J."/>
            <person name="Metcalf W.W."/>
        </authorList>
    </citation>
    <scope>NUCLEOTIDE SEQUENCE [LARGE SCALE GENOMIC DNA]</scope>
    <source>
        <strain evidence="3 4">HI350</strain>
    </source>
</reference>
<dbReference type="KEGG" id="msz:MSSIH_2565"/>
<dbReference type="InterPro" id="IPR057527">
    <property type="entry name" value="HVO_A0261-like_N"/>
</dbReference>
<dbReference type="PIRSF" id="PIRSF006692">
    <property type="entry name" value="TF_HTH_AF0396_prd"/>
    <property type="match status" value="1"/>
</dbReference>
<evidence type="ECO:0000313" key="4">
    <source>
        <dbReference type="Proteomes" id="UP000033092"/>
    </source>
</evidence>
<dbReference type="PATRIC" id="fig|1434119.4.peg.3368"/>
<dbReference type="InterPro" id="IPR016490">
    <property type="entry name" value="Tscrpt_reg_HTH_AF0396-typ3"/>
</dbReference>
<dbReference type="InterPro" id="IPR013561">
    <property type="entry name" value="FilR1_middle_dom"/>
</dbReference>
<feature type="domain" description="Methanogenesis regulatory protein FilR1 middle" evidence="1">
    <location>
        <begin position="126"/>
        <end position="252"/>
    </location>
</feature>
<feature type="domain" description="HVO-A0261-like N-terminal" evidence="2">
    <location>
        <begin position="10"/>
        <end position="85"/>
    </location>
</feature>
<dbReference type="EMBL" id="CP009507">
    <property type="protein sequence ID" value="AKB33255.1"/>
    <property type="molecule type" value="Genomic_DNA"/>
</dbReference>
<accession>A0A0E3PF27</accession>
<dbReference type="InterPro" id="IPR011991">
    <property type="entry name" value="ArsR-like_HTH"/>
</dbReference>
<dbReference type="RefSeq" id="WP_148705650.1">
    <property type="nucleotide sequence ID" value="NZ_CP009507.1"/>
</dbReference>
<evidence type="ECO:0000259" key="2">
    <source>
        <dbReference type="Pfam" id="PF25213"/>
    </source>
</evidence>
<dbReference type="Pfam" id="PF08350">
    <property type="entry name" value="FilR1_middle"/>
    <property type="match status" value="1"/>
</dbReference>
<proteinExistence type="predicted"/>
<dbReference type="InterPro" id="IPR036390">
    <property type="entry name" value="WH_DNA-bd_sf"/>
</dbReference>
<dbReference type="Gene3D" id="1.10.10.10">
    <property type="entry name" value="Winged helix-like DNA-binding domain superfamily/Winged helix DNA-binding domain"/>
    <property type="match status" value="1"/>
</dbReference>
<dbReference type="HOGENOM" id="CLU_062767_1_1_2"/>
<dbReference type="Pfam" id="PF25213">
    <property type="entry name" value="HVO_A0261_N"/>
    <property type="match status" value="1"/>
</dbReference>
<dbReference type="CDD" id="cd00090">
    <property type="entry name" value="HTH_ARSR"/>
    <property type="match status" value="1"/>
</dbReference>
<evidence type="ECO:0000313" key="3">
    <source>
        <dbReference type="EMBL" id="AKB33255.1"/>
    </source>
</evidence>
<dbReference type="AlphaFoldDB" id="A0A0E3PF27"/>
<sequence length="262" mass="30194">MENSYLNLILFSEKRKNILLLLKEGPKSLEELRNSLNASPTSVQPQIKMLKGRDILCGTRKKYELTLLGNIIAENMQNLVNTMETLEDKYDFWANHKLDGIPLYLLKRIGELKQSTFTKPLDESSMFSPHTEFVENIAKSKFVKGISPFIHPLYPKMFLQFAEKGIDVSLVVTEAVLGRMKTEFMPEMEKFLAFENTRLFVYDKELQLSSAVTDGFLSLGLFYNSGAYDHINDIICFDPEALRWGEDLYAYYEGLSREVKEI</sequence>
<dbReference type="SUPFAM" id="SSF46785">
    <property type="entry name" value="Winged helix' DNA-binding domain"/>
    <property type="match status" value="1"/>
</dbReference>
<evidence type="ECO:0000259" key="1">
    <source>
        <dbReference type="Pfam" id="PF08350"/>
    </source>
</evidence>
<dbReference type="InterPro" id="IPR036388">
    <property type="entry name" value="WH-like_DNA-bd_sf"/>
</dbReference>
<dbReference type="GeneID" id="41606698"/>
<organism evidence="3 4">
    <name type="scientific">Methanosarcina siciliae HI350</name>
    <dbReference type="NCBI Taxonomy" id="1434119"/>
    <lineage>
        <taxon>Archaea</taxon>
        <taxon>Methanobacteriati</taxon>
        <taxon>Methanobacteriota</taxon>
        <taxon>Stenosarchaea group</taxon>
        <taxon>Methanomicrobia</taxon>
        <taxon>Methanosarcinales</taxon>
        <taxon>Methanosarcinaceae</taxon>
        <taxon>Methanosarcina</taxon>
    </lineage>
</organism>
<name>A0A0E3PF27_9EURY</name>
<gene>
    <name evidence="3" type="ORF">MSSIH_2565</name>
</gene>
<protein>
    <submittedName>
        <fullName evidence="3">Uncharacterized protein</fullName>
    </submittedName>
</protein>
<dbReference type="Proteomes" id="UP000033092">
    <property type="component" value="Chromosome"/>
</dbReference>